<gene>
    <name evidence="7" type="ORF">OBE_09314</name>
</gene>
<dbReference type="Pfam" id="PF00107">
    <property type="entry name" value="ADH_zinc_N"/>
    <property type="match status" value="1"/>
</dbReference>
<dbReference type="GO" id="GO:0016491">
    <property type="term" value="F:oxidoreductase activity"/>
    <property type="evidence" value="ECO:0007669"/>
    <property type="project" value="UniProtKB-KW"/>
</dbReference>
<comment type="similarity">
    <text evidence="2">Belongs to the zinc-containing alcohol dehydrogenase family.</text>
</comment>
<protein>
    <submittedName>
        <fullName evidence="7">Alcohol dehydrogenase GroES domain-containing protein</fullName>
    </submittedName>
</protein>
<dbReference type="Gene3D" id="3.90.180.10">
    <property type="entry name" value="Medium-chain alcohol dehydrogenases, catalytic domain"/>
    <property type="match status" value="1"/>
</dbReference>
<comment type="cofactor">
    <cofactor evidence="1">
        <name>Zn(2+)</name>
        <dbReference type="ChEBI" id="CHEBI:29105"/>
    </cofactor>
</comment>
<organism evidence="7">
    <name type="scientific">human gut metagenome</name>
    <dbReference type="NCBI Taxonomy" id="408170"/>
    <lineage>
        <taxon>unclassified sequences</taxon>
        <taxon>metagenomes</taxon>
        <taxon>organismal metagenomes</taxon>
    </lineage>
</organism>
<evidence type="ECO:0000256" key="4">
    <source>
        <dbReference type="ARBA" id="ARBA00022833"/>
    </source>
</evidence>
<dbReference type="InterPro" id="IPR036291">
    <property type="entry name" value="NAD(P)-bd_dom_sf"/>
</dbReference>
<reference evidence="7" key="1">
    <citation type="journal article" date="2013" name="Environ. Microbiol.">
        <title>Microbiota from the distal guts of lean and obese adolescents exhibit partial functional redundancy besides clear differences in community structure.</title>
        <authorList>
            <person name="Ferrer M."/>
            <person name="Ruiz A."/>
            <person name="Lanza F."/>
            <person name="Haange S.B."/>
            <person name="Oberbach A."/>
            <person name="Till H."/>
            <person name="Bargiela R."/>
            <person name="Campoy C."/>
            <person name="Segura M.T."/>
            <person name="Richter M."/>
            <person name="von Bergen M."/>
            <person name="Seifert J."/>
            <person name="Suarez A."/>
        </authorList>
    </citation>
    <scope>NUCLEOTIDE SEQUENCE</scope>
</reference>
<keyword evidence="5" id="KW-0560">Oxidoreductase</keyword>
<evidence type="ECO:0000256" key="2">
    <source>
        <dbReference type="ARBA" id="ARBA00008072"/>
    </source>
</evidence>
<sequence length="362" mass="39007">MKVYLFLCTIIVIIGGIYMQCVKIAGAKKLKVEEMEMPERSRSDVIIKVNSCGICGSDIHYFVSGEPKELVMGHEFAGEVLDPGDRNDLKIGQRVTGLPISPCLKCDACKSGNPQYCRSTWTDALGLSLTRPGAYSEYIKCRGDMVRKIPDSISDDEAAMVEPSAVSLHAINLADIKVGNSVLIIGGGIIGLMASEFAKLNGASNVALLETNEKRGKKSLKFGKVDKFYDAKDPKVIPSLVQKNGGFDVVIECCGSSAAVSEAIMAVKPGGTIVLVGVSMEPISIPSVMSVMGEVKMQGAIAYTEKEFDTCIDLISQKIINVVKYIDDKVPLSEAQHSFERLTSGTDDAIKIILKPQKTISE</sequence>
<dbReference type="EMBL" id="AJWZ01006433">
    <property type="protein sequence ID" value="EKC59799.1"/>
    <property type="molecule type" value="Genomic_DNA"/>
</dbReference>
<dbReference type="InterPro" id="IPR011032">
    <property type="entry name" value="GroES-like_sf"/>
</dbReference>
<evidence type="ECO:0000256" key="5">
    <source>
        <dbReference type="ARBA" id="ARBA00023002"/>
    </source>
</evidence>
<comment type="caution">
    <text evidence="7">The sequence shown here is derived from an EMBL/GenBank/DDBJ whole genome shotgun (WGS) entry which is preliminary data.</text>
</comment>
<dbReference type="InterPro" id="IPR020843">
    <property type="entry name" value="ER"/>
</dbReference>
<dbReference type="SMART" id="SM00829">
    <property type="entry name" value="PKS_ER"/>
    <property type="match status" value="1"/>
</dbReference>
<dbReference type="AlphaFoldDB" id="K1SWR6"/>
<feature type="domain" description="Enoyl reductase (ER)" evidence="6">
    <location>
        <begin position="26"/>
        <end position="354"/>
    </location>
</feature>
<evidence type="ECO:0000313" key="7">
    <source>
        <dbReference type="EMBL" id="EKC59799.1"/>
    </source>
</evidence>
<proteinExistence type="inferred from homology"/>
<evidence type="ECO:0000259" key="6">
    <source>
        <dbReference type="SMART" id="SM00829"/>
    </source>
</evidence>
<keyword evidence="3" id="KW-0479">Metal-binding</keyword>
<dbReference type="InterPro" id="IPR013149">
    <property type="entry name" value="ADH-like_C"/>
</dbReference>
<evidence type="ECO:0000256" key="3">
    <source>
        <dbReference type="ARBA" id="ARBA00022723"/>
    </source>
</evidence>
<dbReference type="InterPro" id="IPR013154">
    <property type="entry name" value="ADH-like_N"/>
</dbReference>
<dbReference type="Pfam" id="PF08240">
    <property type="entry name" value="ADH_N"/>
    <property type="match status" value="1"/>
</dbReference>
<evidence type="ECO:0000256" key="1">
    <source>
        <dbReference type="ARBA" id="ARBA00001947"/>
    </source>
</evidence>
<keyword evidence="4" id="KW-0862">Zinc</keyword>
<dbReference type="GO" id="GO:0046872">
    <property type="term" value="F:metal ion binding"/>
    <property type="evidence" value="ECO:0007669"/>
    <property type="project" value="UniProtKB-KW"/>
</dbReference>
<dbReference type="Gene3D" id="3.40.50.720">
    <property type="entry name" value="NAD(P)-binding Rossmann-like Domain"/>
    <property type="match status" value="1"/>
</dbReference>
<accession>K1SWR6</accession>
<dbReference type="SUPFAM" id="SSF51735">
    <property type="entry name" value="NAD(P)-binding Rossmann-fold domains"/>
    <property type="match status" value="1"/>
</dbReference>
<dbReference type="PANTHER" id="PTHR43161">
    <property type="entry name" value="SORBITOL DEHYDROGENASE"/>
    <property type="match status" value="1"/>
</dbReference>
<name>K1SWR6_9ZZZZ</name>
<dbReference type="PANTHER" id="PTHR43161:SF23">
    <property type="entry name" value="(R,R)-BUTANEDIOL DEHYDROGENASE-RELATED"/>
    <property type="match status" value="1"/>
</dbReference>
<dbReference type="SUPFAM" id="SSF50129">
    <property type="entry name" value="GroES-like"/>
    <property type="match status" value="1"/>
</dbReference>